<keyword evidence="3" id="KW-1185">Reference proteome</keyword>
<keyword evidence="1" id="KW-0472">Membrane</keyword>
<dbReference type="Proteomes" id="UP000193978">
    <property type="component" value="Chromosome"/>
</dbReference>
<keyword evidence="1" id="KW-1133">Transmembrane helix</keyword>
<sequence>MNSQTLWHELFAVATKHIQSEIESAKSSVDFFIASFYLSIFFGFACWVLAGIQDFKPSISALSIPAFALAGLCHSLAIRATDGLIYPVQALVNLGRVKLADNLGLRLPKTLEAEKTMWGLVTRYAYHADKSYGNDLDVYRKPFTEARAEERFVMCERWPRHLRCRRP</sequence>
<feature type="transmembrane region" description="Helical" evidence="1">
    <location>
        <begin position="31"/>
        <end position="52"/>
    </location>
</feature>
<feature type="transmembrane region" description="Helical" evidence="1">
    <location>
        <begin position="59"/>
        <end position="78"/>
    </location>
</feature>
<evidence type="ECO:0000313" key="2">
    <source>
        <dbReference type="EMBL" id="ARN81552.1"/>
    </source>
</evidence>
<evidence type="ECO:0000313" key="3">
    <source>
        <dbReference type="Proteomes" id="UP000193978"/>
    </source>
</evidence>
<accession>A0A1W6MVD9</accession>
<organism evidence="2 3">
    <name type="scientific">Methylocystis bryophila</name>
    <dbReference type="NCBI Taxonomy" id="655015"/>
    <lineage>
        <taxon>Bacteria</taxon>
        <taxon>Pseudomonadati</taxon>
        <taxon>Pseudomonadota</taxon>
        <taxon>Alphaproteobacteria</taxon>
        <taxon>Hyphomicrobiales</taxon>
        <taxon>Methylocystaceae</taxon>
        <taxon>Methylocystis</taxon>
    </lineage>
</organism>
<name>A0A1W6MVD9_9HYPH</name>
<evidence type="ECO:0000256" key="1">
    <source>
        <dbReference type="SAM" id="Phobius"/>
    </source>
</evidence>
<keyword evidence="1" id="KW-0812">Transmembrane</keyword>
<dbReference type="AlphaFoldDB" id="A0A1W6MVD9"/>
<dbReference type="KEGG" id="mbry:B1812_11265"/>
<dbReference type="EMBL" id="CP019948">
    <property type="protein sequence ID" value="ARN81552.1"/>
    <property type="molecule type" value="Genomic_DNA"/>
</dbReference>
<dbReference type="STRING" id="655015.B1812_11265"/>
<gene>
    <name evidence="2" type="ORF">B1812_11265</name>
</gene>
<reference evidence="2 3" key="1">
    <citation type="submission" date="2017-02" db="EMBL/GenBank/DDBJ databases">
        <authorList>
            <person name="Peterson S.W."/>
        </authorList>
    </citation>
    <scope>NUCLEOTIDE SEQUENCE [LARGE SCALE GENOMIC DNA]</scope>
    <source>
        <strain evidence="2 3">S285</strain>
    </source>
</reference>
<protein>
    <submittedName>
        <fullName evidence="2">Uncharacterized protein</fullName>
    </submittedName>
</protein>
<proteinExistence type="predicted"/>